<evidence type="ECO:0000313" key="10">
    <source>
        <dbReference type="EMBL" id="KAJ7371379.1"/>
    </source>
</evidence>
<feature type="transmembrane region" description="Helical" evidence="8">
    <location>
        <begin position="111"/>
        <end position="133"/>
    </location>
</feature>
<evidence type="ECO:0000256" key="4">
    <source>
        <dbReference type="ARBA" id="ARBA00023040"/>
    </source>
</evidence>
<evidence type="ECO:0000256" key="7">
    <source>
        <dbReference type="ARBA" id="ARBA00023224"/>
    </source>
</evidence>
<keyword evidence="5 8" id="KW-0472">Membrane</keyword>
<evidence type="ECO:0000259" key="9">
    <source>
        <dbReference type="PROSITE" id="PS50262"/>
    </source>
</evidence>
<sequence>MGKWSTIFVAIELVVCLLGIIFNGLVILTMHLQEHPSPLTTDVSHPQYRAVPLSLARHFQNEWPFGMAGCQAHAFMIFLLALVAITHLAAISVGKYFTISRSLSYFSKTKVLLIILACWIYSFGFSVAPLVGWSRYGLEGTNETCSIKWESSLPGDKAYFGVIFIACYFLPMAVIMFCYYKIHEASKHIVGNTCQMGGVAMTVSQALMKKHRKSAMYFLVVIAAFLLSWSPYAVVSFLIIQRGKLNPIATSACSVFAKTSFLLNPMLYAVISRKFRRMILAIPFSRQNRVIEPAALPSSGSEVLAL</sequence>
<dbReference type="GO" id="GO:0004930">
    <property type="term" value="F:G protein-coupled receptor activity"/>
    <property type="evidence" value="ECO:0007669"/>
    <property type="project" value="UniProtKB-KW"/>
</dbReference>
<evidence type="ECO:0000256" key="1">
    <source>
        <dbReference type="ARBA" id="ARBA00004141"/>
    </source>
</evidence>
<gene>
    <name evidence="10" type="ORF">OS493_025841</name>
</gene>
<dbReference type="Pfam" id="PF00001">
    <property type="entry name" value="7tm_1"/>
    <property type="match status" value="1"/>
</dbReference>
<dbReference type="CDD" id="cd14969">
    <property type="entry name" value="7tmA_Opsins_type2_animals"/>
    <property type="match status" value="1"/>
</dbReference>
<comment type="caution">
    <text evidence="10">The sequence shown here is derived from an EMBL/GenBank/DDBJ whole genome shotgun (WGS) entry which is preliminary data.</text>
</comment>
<dbReference type="GO" id="GO:0016020">
    <property type="term" value="C:membrane"/>
    <property type="evidence" value="ECO:0007669"/>
    <property type="project" value="UniProtKB-SubCell"/>
</dbReference>
<proteinExistence type="predicted"/>
<keyword evidence="6" id="KW-0675">Receptor</keyword>
<feature type="transmembrane region" description="Helical" evidence="8">
    <location>
        <begin position="7"/>
        <end position="30"/>
    </location>
</feature>
<keyword evidence="3 8" id="KW-1133">Transmembrane helix</keyword>
<name>A0A9W9Z174_9CNID</name>
<evidence type="ECO:0000256" key="3">
    <source>
        <dbReference type="ARBA" id="ARBA00022989"/>
    </source>
</evidence>
<feature type="transmembrane region" description="Helical" evidence="8">
    <location>
        <begin position="247"/>
        <end position="271"/>
    </location>
</feature>
<feature type="transmembrane region" description="Helical" evidence="8">
    <location>
        <begin position="217"/>
        <end position="241"/>
    </location>
</feature>
<evidence type="ECO:0000256" key="2">
    <source>
        <dbReference type="ARBA" id="ARBA00022692"/>
    </source>
</evidence>
<evidence type="ECO:0000313" key="11">
    <source>
        <dbReference type="Proteomes" id="UP001163046"/>
    </source>
</evidence>
<feature type="transmembrane region" description="Helical" evidence="8">
    <location>
        <begin position="74"/>
        <end position="99"/>
    </location>
</feature>
<evidence type="ECO:0000256" key="5">
    <source>
        <dbReference type="ARBA" id="ARBA00023136"/>
    </source>
</evidence>
<evidence type="ECO:0000256" key="8">
    <source>
        <dbReference type="SAM" id="Phobius"/>
    </source>
</evidence>
<accession>A0A9W9Z174</accession>
<dbReference type="AlphaFoldDB" id="A0A9W9Z174"/>
<keyword evidence="11" id="KW-1185">Reference proteome</keyword>
<feature type="transmembrane region" description="Helical" evidence="8">
    <location>
        <begin position="158"/>
        <end position="180"/>
    </location>
</feature>
<organism evidence="10 11">
    <name type="scientific">Desmophyllum pertusum</name>
    <dbReference type="NCBI Taxonomy" id="174260"/>
    <lineage>
        <taxon>Eukaryota</taxon>
        <taxon>Metazoa</taxon>
        <taxon>Cnidaria</taxon>
        <taxon>Anthozoa</taxon>
        <taxon>Hexacorallia</taxon>
        <taxon>Scleractinia</taxon>
        <taxon>Caryophylliina</taxon>
        <taxon>Caryophylliidae</taxon>
        <taxon>Desmophyllum</taxon>
    </lineage>
</organism>
<evidence type="ECO:0000256" key="6">
    <source>
        <dbReference type="ARBA" id="ARBA00023170"/>
    </source>
</evidence>
<dbReference type="EMBL" id="MU826847">
    <property type="protein sequence ID" value="KAJ7371379.1"/>
    <property type="molecule type" value="Genomic_DNA"/>
</dbReference>
<dbReference type="OrthoDB" id="2101615at2759"/>
<dbReference type="SUPFAM" id="SSF81321">
    <property type="entry name" value="Family A G protein-coupled receptor-like"/>
    <property type="match status" value="1"/>
</dbReference>
<feature type="domain" description="G-protein coupled receptors family 1 profile" evidence="9">
    <location>
        <begin position="1"/>
        <end position="268"/>
    </location>
</feature>
<dbReference type="Proteomes" id="UP001163046">
    <property type="component" value="Unassembled WGS sequence"/>
</dbReference>
<keyword evidence="7" id="KW-0807">Transducer</keyword>
<keyword evidence="4" id="KW-0297">G-protein coupled receptor</keyword>
<dbReference type="PROSITE" id="PS50262">
    <property type="entry name" value="G_PROTEIN_RECEP_F1_2"/>
    <property type="match status" value="1"/>
</dbReference>
<dbReference type="PANTHER" id="PTHR24240">
    <property type="entry name" value="OPSIN"/>
    <property type="match status" value="1"/>
</dbReference>
<dbReference type="InterPro" id="IPR000276">
    <property type="entry name" value="GPCR_Rhodpsn"/>
</dbReference>
<dbReference type="InterPro" id="IPR050125">
    <property type="entry name" value="GPCR_opsins"/>
</dbReference>
<reference evidence="10" key="1">
    <citation type="submission" date="2023-01" db="EMBL/GenBank/DDBJ databases">
        <title>Genome assembly of the deep-sea coral Lophelia pertusa.</title>
        <authorList>
            <person name="Herrera S."/>
            <person name="Cordes E."/>
        </authorList>
    </citation>
    <scope>NUCLEOTIDE SEQUENCE</scope>
    <source>
        <strain evidence="10">USNM1676648</strain>
        <tissue evidence="10">Polyp</tissue>
    </source>
</reference>
<dbReference type="Gene3D" id="1.20.1070.10">
    <property type="entry name" value="Rhodopsin 7-helix transmembrane proteins"/>
    <property type="match status" value="1"/>
</dbReference>
<dbReference type="InterPro" id="IPR017452">
    <property type="entry name" value="GPCR_Rhodpsn_7TM"/>
</dbReference>
<comment type="subcellular location">
    <subcellularLocation>
        <location evidence="1">Membrane</location>
        <topology evidence="1">Multi-pass membrane protein</topology>
    </subcellularLocation>
</comment>
<dbReference type="PRINTS" id="PR00237">
    <property type="entry name" value="GPCRRHODOPSN"/>
</dbReference>
<protein>
    <recommendedName>
        <fullName evidence="9">G-protein coupled receptors family 1 profile domain-containing protein</fullName>
    </recommendedName>
</protein>
<keyword evidence="2 8" id="KW-0812">Transmembrane</keyword>